<evidence type="ECO:0000313" key="3">
    <source>
        <dbReference type="Proteomes" id="UP000253383"/>
    </source>
</evidence>
<dbReference type="Proteomes" id="UP000253383">
    <property type="component" value="Unassembled WGS sequence"/>
</dbReference>
<reference evidence="2 3" key="1">
    <citation type="submission" date="2018-07" db="EMBL/GenBank/DDBJ databases">
        <title>Genome analysis of Larkinella rosea.</title>
        <authorList>
            <person name="Zhou Z."/>
            <person name="Wang G."/>
        </authorList>
    </citation>
    <scope>NUCLEOTIDE SEQUENCE [LARGE SCALE GENOMIC DNA]</scope>
    <source>
        <strain evidence="3">zzj9</strain>
    </source>
</reference>
<gene>
    <name evidence="2" type="ORF">DUE52_11825</name>
</gene>
<name>A0A368JPD2_9BACT</name>
<dbReference type="EMBL" id="QOWE01000008">
    <property type="protein sequence ID" value="RCR69527.1"/>
    <property type="molecule type" value="Genomic_DNA"/>
</dbReference>
<keyword evidence="3" id="KW-1185">Reference proteome</keyword>
<accession>A0A368JPD2</accession>
<evidence type="ECO:0000313" key="2">
    <source>
        <dbReference type="EMBL" id="RCR69527.1"/>
    </source>
</evidence>
<sequence length="121" mass="13380">MTCLGLLAIALAIPATSQDKVKRDHTYSTANYKHPNKAKAAREWEPESGITFRIRKRQPQNIASYREQQRRGGIGDPAIAIPAKPSMANRNYKQQNLMVSPPPANKPEVANRAEADESVGN</sequence>
<proteinExistence type="predicted"/>
<feature type="region of interest" description="Disordered" evidence="1">
    <location>
        <begin position="97"/>
        <end position="121"/>
    </location>
</feature>
<organism evidence="2 3">
    <name type="scientific">Larkinella punicea</name>
    <dbReference type="NCBI Taxonomy" id="2315727"/>
    <lineage>
        <taxon>Bacteria</taxon>
        <taxon>Pseudomonadati</taxon>
        <taxon>Bacteroidota</taxon>
        <taxon>Cytophagia</taxon>
        <taxon>Cytophagales</taxon>
        <taxon>Spirosomataceae</taxon>
        <taxon>Larkinella</taxon>
    </lineage>
</organism>
<protein>
    <submittedName>
        <fullName evidence="2">Uncharacterized protein</fullName>
    </submittedName>
</protein>
<dbReference type="AlphaFoldDB" id="A0A368JPD2"/>
<evidence type="ECO:0000256" key="1">
    <source>
        <dbReference type="SAM" id="MobiDB-lite"/>
    </source>
</evidence>
<comment type="caution">
    <text evidence="2">The sequence shown here is derived from an EMBL/GenBank/DDBJ whole genome shotgun (WGS) entry which is preliminary data.</text>
</comment>